<dbReference type="GeneID" id="96666569"/>
<dbReference type="EMBL" id="CP007230">
    <property type="protein sequence ID" value="AHK18541.1"/>
    <property type="molecule type" value="Genomic_DNA"/>
</dbReference>
<evidence type="ECO:0000313" key="3">
    <source>
        <dbReference type="Proteomes" id="UP000019439"/>
    </source>
</evidence>
<dbReference type="PANTHER" id="PTHR34319:SF7">
    <property type="entry name" value="HNH ENDONUCLEASE DOMAIN-CONTAINING PROTEIN"/>
    <property type="match status" value="1"/>
</dbReference>
<name>A0ABM5PVF1_9GAMM</name>
<proteinExistence type="predicted"/>
<dbReference type="RefSeq" id="WP_025381345.1">
    <property type="nucleotide sequence ID" value="NZ_CABIHS010000132.1"/>
</dbReference>
<dbReference type="Pfam" id="PF14414">
    <property type="entry name" value="WHH"/>
    <property type="match status" value="1"/>
</dbReference>
<dbReference type="InterPro" id="IPR032869">
    <property type="entry name" value="WHH_dom_containing"/>
</dbReference>
<accession>A0ABM5PVF1</accession>
<feature type="domain" description="DUF8093" evidence="1">
    <location>
        <begin position="9"/>
        <end position="145"/>
    </location>
</feature>
<dbReference type="PANTHER" id="PTHR34319">
    <property type="entry name" value="MAJOR EXPORTED PROTEIN"/>
    <property type="match status" value="1"/>
</dbReference>
<keyword evidence="2" id="KW-0540">Nuclease</keyword>
<dbReference type="Proteomes" id="UP000019439">
    <property type="component" value="Chromosome"/>
</dbReference>
<protein>
    <submittedName>
        <fullName evidence="2">HNH endonuclease</fullName>
    </submittedName>
</protein>
<evidence type="ECO:0000313" key="2">
    <source>
        <dbReference type="EMBL" id="AHK18541.1"/>
    </source>
</evidence>
<keyword evidence="2" id="KW-0378">Hydrolase</keyword>
<dbReference type="InterPro" id="IPR058406">
    <property type="entry name" value="DUF8093"/>
</dbReference>
<dbReference type="InterPro" id="IPR052947">
    <property type="entry name" value="T6SS_Hcp1_domain"/>
</dbReference>
<reference evidence="2 3" key="1">
    <citation type="journal article" date="2014" name="Genome Announc.">
        <title>Genome Sequence of Yersinia similis Y228T, a Member of the Yersinia pseudotuberculosis Complex.</title>
        <authorList>
            <person name="Sprague L.D."/>
            <person name="Neubauer H."/>
        </authorList>
    </citation>
    <scope>NUCLEOTIDE SEQUENCE [LARGE SCALE GENOMIC DNA]</scope>
    <source>
        <strain evidence="2 3">228</strain>
    </source>
</reference>
<keyword evidence="2" id="KW-0255">Endonuclease</keyword>
<gene>
    <name evidence="2" type="ORF">BF17_03685</name>
</gene>
<dbReference type="GO" id="GO:0004519">
    <property type="term" value="F:endonuclease activity"/>
    <property type="evidence" value="ECO:0007669"/>
    <property type="project" value="UniProtKB-KW"/>
</dbReference>
<keyword evidence="3" id="KW-1185">Reference proteome</keyword>
<evidence type="ECO:0000259" key="1">
    <source>
        <dbReference type="Pfam" id="PF26362"/>
    </source>
</evidence>
<dbReference type="Pfam" id="PF26362">
    <property type="entry name" value="DUF8093"/>
    <property type="match status" value="1"/>
</dbReference>
<sequence>MSLSLPGNYLYSLSQDNLPPEEYERIISPNTALSRINREYEFDDRHNTGRYIINMRERQISSNQALPCGIREKEKLEKMVSFGDIVMLSDLYGPAKLFYINEEGKLICTNPLAFSLSGADSIIRTYNASVKRRDYQRIGGKPRPTKFPLKARSEQTDQFALKTRPPINRKAAGGVYNQNPEMFADTAKNFGGNAAKRFDQVLNEQTAGAMIATASILDFGRIPTMVNPINGRLPLNSKYAGKIYPRESLPIKIGKKYPHSVPFTKSGFPDFSRYSIKNVRIELGENRGVDFARADRAAGYSRKKPRPKDYTWHHHQDSGYMQLVPTDIHAAVKHTGGIATGK</sequence>
<organism evidence="2 3">
    <name type="scientific">Yersinia similis</name>
    <dbReference type="NCBI Taxonomy" id="367190"/>
    <lineage>
        <taxon>Bacteria</taxon>
        <taxon>Pseudomonadati</taxon>
        <taxon>Pseudomonadota</taxon>
        <taxon>Gammaproteobacteria</taxon>
        <taxon>Enterobacterales</taxon>
        <taxon>Yersiniaceae</taxon>
        <taxon>Yersinia</taxon>
    </lineage>
</organism>